<organism evidence="4 5">
    <name type="scientific">Microbacterium kribbense</name>
    <dbReference type="NCBI Taxonomy" id="433645"/>
    <lineage>
        <taxon>Bacteria</taxon>
        <taxon>Bacillati</taxon>
        <taxon>Actinomycetota</taxon>
        <taxon>Actinomycetes</taxon>
        <taxon>Micrococcales</taxon>
        <taxon>Microbacteriaceae</taxon>
        <taxon>Microbacterium</taxon>
    </lineage>
</organism>
<reference evidence="5" key="1">
    <citation type="journal article" date="2019" name="Int. J. Syst. Evol. Microbiol.">
        <title>The Global Catalogue of Microorganisms (GCM) 10K type strain sequencing project: providing services to taxonomists for standard genome sequencing and annotation.</title>
        <authorList>
            <consortium name="The Broad Institute Genomics Platform"/>
            <consortium name="The Broad Institute Genome Sequencing Center for Infectious Disease"/>
            <person name="Wu L."/>
            <person name="Ma J."/>
        </authorList>
    </citation>
    <scope>NUCLEOTIDE SEQUENCE [LARGE SCALE GENOMIC DNA]</scope>
    <source>
        <strain evidence="5">JCM 16950</strain>
    </source>
</reference>
<protein>
    <submittedName>
        <fullName evidence="4">Tripartite tricarboxylate transporter TctB family protein</fullName>
    </submittedName>
</protein>
<accession>A0ABP7G363</accession>
<dbReference type="InterPro" id="IPR009936">
    <property type="entry name" value="DUF1468"/>
</dbReference>
<feature type="domain" description="DUF1468" evidence="3">
    <location>
        <begin position="38"/>
        <end position="166"/>
    </location>
</feature>
<dbReference type="Proteomes" id="UP001500540">
    <property type="component" value="Unassembled WGS sequence"/>
</dbReference>
<evidence type="ECO:0000313" key="4">
    <source>
        <dbReference type="EMBL" id="GAA3754469.1"/>
    </source>
</evidence>
<feature type="transmembrane region" description="Helical" evidence="2">
    <location>
        <begin position="64"/>
        <end position="84"/>
    </location>
</feature>
<gene>
    <name evidence="4" type="ORF">GCM10022240_04350</name>
</gene>
<keyword evidence="5" id="KW-1185">Reference proteome</keyword>
<evidence type="ECO:0000256" key="1">
    <source>
        <dbReference type="SAM" id="MobiDB-lite"/>
    </source>
</evidence>
<comment type="caution">
    <text evidence="4">The sequence shown here is derived from an EMBL/GenBank/DDBJ whole genome shotgun (WGS) entry which is preliminary data.</text>
</comment>
<evidence type="ECO:0000256" key="2">
    <source>
        <dbReference type="SAM" id="Phobius"/>
    </source>
</evidence>
<keyword evidence="2" id="KW-0812">Transmembrane</keyword>
<dbReference type="RefSeq" id="WP_344780043.1">
    <property type="nucleotide sequence ID" value="NZ_BAABAF010000001.1"/>
</dbReference>
<proteinExistence type="predicted"/>
<feature type="region of interest" description="Disordered" evidence="1">
    <location>
        <begin position="1"/>
        <end position="22"/>
    </location>
</feature>
<evidence type="ECO:0000259" key="3">
    <source>
        <dbReference type="Pfam" id="PF07331"/>
    </source>
</evidence>
<keyword evidence="2" id="KW-0472">Membrane</keyword>
<feature type="transmembrane region" description="Helical" evidence="2">
    <location>
        <begin position="96"/>
        <end position="119"/>
    </location>
</feature>
<keyword evidence="2" id="KW-1133">Transmembrane helix</keyword>
<feature type="transmembrane region" description="Helical" evidence="2">
    <location>
        <begin position="139"/>
        <end position="161"/>
    </location>
</feature>
<name>A0ABP7G363_9MICO</name>
<feature type="compositionally biased region" description="Low complexity" evidence="1">
    <location>
        <begin position="10"/>
        <end position="22"/>
    </location>
</feature>
<feature type="transmembrane region" description="Helical" evidence="2">
    <location>
        <begin position="29"/>
        <end position="52"/>
    </location>
</feature>
<dbReference type="Pfam" id="PF07331">
    <property type="entry name" value="TctB"/>
    <property type="match status" value="1"/>
</dbReference>
<dbReference type="EMBL" id="BAABAF010000001">
    <property type="protein sequence ID" value="GAA3754469.1"/>
    <property type="molecule type" value="Genomic_DNA"/>
</dbReference>
<sequence>MTEQTPSAPPAEDTTPIPIDDTAPPSGPIANLVASLAAATVGTVGVVFAIGFGVGSPSQPGPGLWPLIVSITIVVLSLVQIVVGRRAGDGEVFVRASWMALAGLVTLILYVAAMPHVGFEIPTAVMTFIWLRLLGKESWLSTVIGTVAIVVAFYLIFVVALQTSIPHLF</sequence>
<evidence type="ECO:0000313" key="5">
    <source>
        <dbReference type="Proteomes" id="UP001500540"/>
    </source>
</evidence>